<proteinExistence type="predicted"/>
<reference evidence="2" key="1">
    <citation type="journal article" date="2020" name="mSystems">
        <title>Genome- and Community-Level Interaction Insights into Carbon Utilization and Element Cycling Functions of Hydrothermarchaeota in Hydrothermal Sediment.</title>
        <authorList>
            <person name="Zhou Z."/>
            <person name="Liu Y."/>
            <person name="Xu W."/>
            <person name="Pan J."/>
            <person name="Luo Z.H."/>
            <person name="Li M."/>
        </authorList>
    </citation>
    <scope>NUCLEOTIDE SEQUENCE [LARGE SCALE GENOMIC DNA]</scope>
    <source>
        <strain evidence="2">SpSt-638</strain>
    </source>
</reference>
<protein>
    <submittedName>
        <fullName evidence="2">HEPN domain-containing protein</fullName>
    </submittedName>
</protein>
<feature type="domain" description="HEPN" evidence="1">
    <location>
        <begin position="24"/>
        <end position="130"/>
    </location>
</feature>
<name>A0A7J3KH15_STAMA</name>
<gene>
    <name evidence="2" type="ORF">ENU09_03595</name>
</gene>
<evidence type="ECO:0000313" key="2">
    <source>
        <dbReference type="EMBL" id="HGQ59779.1"/>
    </source>
</evidence>
<dbReference type="AlphaFoldDB" id="A0A7J3KH15"/>
<sequence length="315" mass="35998">MSFGRDACEQLRAQKIAEFMELAKALFAVAKNDLEVARVLYERKFYPQAVFYAEQSAEKIAKTSLLLLFIEDVSSITTCETTAFEDKLKEIHKKLREIGHDVVKLILETCSYIKNKCESYIKDMSKIIDMAFASTLNQSSIQTSAGISAQEILEKFKESFKTSCKNAMDSCESFEVGRGKSIDKLFEKLLNMSKDEKELLSFVSNIENIYIMTEYLISVLSPIMLILERNKLRLLPYAQALSAIPISILSLSLLSPHVTRCRYPEICEDKPSKVCNPLEEYSDENPLVKNLNMILIQMEKIIKSIEYFMNIILKP</sequence>
<accession>A0A7J3KH15</accession>
<dbReference type="SUPFAM" id="SSF81593">
    <property type="entry name" value="Nucleotidyltransferase substrate binding subunit/domain"/>
    <property type="match status" value="1"/>
</dbReference>
<dbReference type="Pfam" id="PF05168">
    <property type="entry name" value="HEPN"/>
    <property type="match status" value="1"/>
</dbReference>
<dbReference type="EMBL" id="DTBE01000096">
    <property type="protein sequence ID" value="HGQ59779.1"/>
    <property type="molecule type" value="Genomic_DNA"/>
</dbReference>
<evidence type="ECO:0000259" key="1">
    <source>
        <dbReference type="Pfam" id="PF05168"/>
    </source>
</evidence>
<comment type="caution">
    <text evidence="2">The sequence shown here is derived from an EMBL/GenBank/DDBJ whole genome shotgun (WGS) entry which is preliminary data.</text>
</comment>
<dbReference type="InterPro" id="IPR007842">
    <property type="entry name" value="HEPN_dom"/>
</dbReference>
<organism evidence="2">
    <name type="scientific">Staphylothermus marinus</name>
    <dbReference type="NCBI Taxonomy" id="2280"/>
    <lineage>
        <taxon>Archaea</taxon>
        <taxon>Thermoproteota</taxon>
        <taxon>Thermoprotei</taxon>
        <taxon>Desulfurococcales</taxon>
        <taxon>Desulfurococcaceae</taxon>
        <taxon>Staphylothermus</taxon>
    </lineage>
</organism>
<dbReference type="Gene3D" id="1.20.120.330">
    <property type="entry name" value="Nucleotidyltransferases domain 2"/>
    <property type="match status" value="1"/>
</dbReference>